<protein>
    <recommendedName>
        <fullName evidence="3">CIDE-N domain-containing protein</fullName>
    </recommendedName>
</protein>
<dbReference type="SUPFAM" id="SSF54060">
    <property type="entry name" value="His-Me finger endonucleases"/>
    <property type="match status" value="1"/>
</dbReference>
<gene>
    <name evidence="4" type="ORF">WA026_010647</name>
</gene>
<sequence length="344" mass="40358">MTMTTSKGFKITDADRKTRVGVAAKNIDELKTKTIQKFKLQLTPSEIRFQLSDGTFVESDEYLQTLKAQTLLIWVKQGECAQTDAEILYKTIREVNNEYLTAGEKVQEFFTENMKSKVYKLAELLRGIDDAKAKISVKCEHPEWFEGLDTTAKTKEDYMFRRAQDRIRTYFYKTREELRKRSDLPQEKLQFLLFELHNRLKNSKYNGHYFDRRKYNENDILRCICDKDGNFICQGRWDKEQCFYNASHMINPYKSREERVVFQCWNLDHVKERSRSIIPAICDALKKESSLENGDATVLLSTQVLLDVKSIYNDLFTTKNIKLVHIMCHDKGAHSNKAGPYIML</sequence>
<dbReference type="GO" id="GO:0005737">
    <property type="term" value="C:cytoplasm"/>
    <property type="evidence" value="ECO:0007669"/>
    <property type="project" value="InterPro"/>
</dbReference>
<dbReference type="GO" id="GO:0004520">
    <property type="term" value="F:DNA endonuclease activity"/>
    <property type="evidence" value="ECO:0007669"/>
    <property type="project" value="InterPro"/>
</dbReference>
<dbReference type="Gene3D" id="3.10.20.10">
    <property type="match status" value="1"/>
</dbReference>
<dbReference type="SMART" id="SM00266">
    <property type="entry name" value="CAD"/>
    <property type="match status" value="1"/>
</dbReference>
<reference evidence="4 5" key="1">
    <citation type="submission" date="2023-03" db="EMBL/GenBank/DDBJ databases">
        <title>Genome insight into feeding habits of ladybird beetles.</title>
        <authorList>
            <person name="Li H.-S."/>
            <person name="Huang Y.-H."/>
            <person name="Pang H."/>
        </authorList>
    </citation>
    <scope>NUCLEOTIDE SEQUENCE [LARGE SCALE GENOMIC DNA]</scope>
    <source>
        <strain evidence="4">SYSU_2023b</strain>
        <tissue evidence="4">Whole body</tissue>
    </source>
</reference>
<evidence type="ECO:0000259" key="3">
    <source>
        <dbReference type="PROSITE" id="PS51135"/>
    </source>
</evidence>
<keyword evidence="5" id="KW-1185">Reference proteome</keyword>
<dbReference type="EMBL" id="JARQZJ010000095">
    <property type="protein sequence ID" value="KAK9885136.1"/>
    <property type="molecule type" value="Genomic_DNA"/>
</dbReference>
<dbReference type="InterPro" id="IPR044925">
    <property type="entry name" value="His-Me_finger_sf"/>
</dbReference>
<evidence type="ECO:0000313" key="4">
    <source>
        <dbReference type="EMBL" id="KAK9885136.1"/>
    </source>
</evidence>
<dbReference type="GO" id="GO:0016787">
    <property type="term" value="F:hydrolase activity"/>
    <property type="evidence" value="ECO:0007669"/>
    <property type="project" value="InterPro"/>
</dbReference>
<proteinExistence type="predicted"/>
<feature type="domain" description="CIDE-N" evidence="3">
    <location>
        <begin position="5"/>
        <end position="83"/>
    </location>
</feature>
<dbReference type="InterPro" id="IPR015311">
    <property type="entry name" value="DFF40_C"/>
</dbReference>
<dbReference type="PANTHER" id="PTHR13067:SF2">
    <property type="entry name" value="CASPASE-ACTIVATED DNASE"/>
    <property type="match status" value="1"/>
</dbReference>
<evidence type="ECO:0000313" key="5">
    <source>
        <dbReference type="Proteomes" id="UP001431783"/>
    </source>
</evidence>
<dbReference type="InterPro" id="IPR039729">
    <property type="entry name" value="DFF40"/>
</dbReference>
<dbReference type="GO" id="GO:0006309">
    <property type="term" value="P:apoptotic DNA fragmentation"/>
    <property type="evidence" value="ECO:0007669"/>
    <property type="project" value="InterPro"/>
</dbReference>
<dbReference type="Pfam" id="PF02017">
    <property type="entry name" value="CIDE-N"/>
    <property type="match status" value="1"/>
</dbReference>
<comment type="caution">
    <text evidence="4">The sequence shown here is derived from an EMBL/GenBank/DDBJ whole genome shotgun (WGS) entry which is preliminary data.</text>
</comment>
<dbReference type="Pfam" id="PF09230">
    <property type="entry name" value="DFF40"/>
    <property type="match status" value="1"/>
</dbReference>
<dbReference type="InterPro" id="IPR003508">
    <property type="entry name" value="CIDE-N_dom"/>
</dbReference>
<name>A0AAW1UZ39_9CUCU</name>
<dbReference type="Proteomes" id="UP001431783">
    <property type="component" value="Unassembled WGS sequence"/>
</dbReference>
<organism evidence="4 5">
    <name type="scientific">Henosepilachna vigintioctopunctata</name>
    <dbReference type="NCBI Taxonomy" id="420089"/>
    <lineage>
        <taxon>Eukaryota</taxon>
        <taxon>Metazoa</taxon>
        <taxon>Ecdysozoa</taxon>
        <taxon>Arthropoda</taxon>
        <taxon>Hexapoda</taxon>
        <taxon>Insecta</taxon>
        <taxon>Pterygota</taxon>
        <taxon>Neoptera</taxon>
        <taxon>Endopterygota</taxon>
        <taxon>Coleoptera</taxon>
        <taxon>Polyphaga</taxon>
        <taxon>Cucujiformia</taxon>
        <taxon>Coccinelloidea</taxon>
        <taxon>Coccinellidae</taxon>
        <taxon>Epilachninae</taxon>
        <taxon>Epilachnini</taxon>
        <taxon>Henosepilachna</taxon>
    </lineage>
</organism>
<evidence type="ECO:0000256" key="2">
    <source>
        <dbReference type="PROSITE-ProRule" id="PRU00447"/>
    </source>
</evidence>
<keyword evidence="1 2" id="KW-0053">Apoptosis</keyword>
<dbReference type="PROSITE" id="PS51135">
    <property type="entry name" value="CIDE_N"/>
    <property type="match status" value="1"/>
</dbReference>
<evidence type="ECO:0000256" key="1">
    <source>
        <dbReference type="ARBA" id="ARBA00022703"/>
    </source>
</evidence>
<dbReference type="GO" id="GO:0005634">
    <property type="term" value="C:nucleus"/>
    <property type="evidence" value="ECO:0007669"/>
    <property type="project" value="InterPro"/>
</dbReference>
<accession>A0AAW1UZ39</accession>
<dbReference type="AlphaFoldDB" id="A0AAW1UZ39"/>
<dbReference type="PANTHER" id="PTHR13067">
    <property type="entry name" value="CASPASE-ACTIVATED DNASE"/>
    <property type="match status" value="1"/>
</dbReference>
<dbReference type="SUPFAM" id="SSF54277">
    <property type="entry name" value="CAD &amp; PB1 domains"/>
    <property type="match status" value="1"/>
</dbReference>